<dbReference type="EC" id="3.5.1.28" evidence="3"/>
<evidence type="ECO:0000313" key="4">
    <source>
        <dbReference type="Proteomes" id="UP000176244"/>
    </source>
</evidence>
<sequence>MNLEIGTMGTAVAQLQRDLNFCAYDAGTVDGDFGRKTEDAVLALQAYHGLEKDGIYGDHSDATLMGEIRLIQEALIKNGYRLTVDGAVGSETLAAITDFQKRNGLAVDGIVGNETLKALGIEIPLAANQTEATTPISKPTPTTPPNGTGNGQLVCINPGHGGSDPGACGNLQEKDMNLVVSLRLGQLLKERGFSVVYTRTDDRWMALSDRPVIANENNADIFVSIHHNGSASPESSGTLVICYPGSTNGLRLAQLVLNGMCNRMGLANRGIIQRDDSDVTYSDMPAIITEGLFASSPSDCHFFNNGGAELEAQGILEGILAYFNS</sequence>
<dbReference type="Gene3D" id="3.40.630.40">
    <property type="entry name" value="Zn-dependent exopeptidases"/>
    <property type="match status" value="1"/>
</dbReference>
<reference evidence="3 4" key="1">
    <citation type="submission" date="2015-09" db="EMBL/GenBank/DDBJ databases">
        <title>Genome sequence of Acetobacterium wieringae DSM 1911.</title>
        <authorList>
            <person name="Poehlein A."/>
            <person name="Bengelsdorf F.R."/>
            <person name="Schiel-Bengelsdorf B."/>
            <person name="Duerre P."/>
            <person name="Daniel R."/>
        </authorList>
    </citation>
    <scope>NUCLEOTIDE SEQUENCE [LARGE SCALE GENOMIC DNA]</scope>
    <source>
        <strain evidence="3 4">DSM 1911</strain>
    </source>
</reference>
<evidence type="ECO:0000256" key="1">
    <source>
        <dbReference type="ARBA" id="ARBA00022801"/>
    </source>
</evidence>
<dbReference type="CDD" id="cd02696">
    <property type="entry name" value="MurNAc-LAA"/>
    <property type="match status" value="1"/>
</dbReference>
<keyword evidence="1 3" id="KW-0378">Hydrolase</keyword>
<dbReference type="PANTHER" id="PTHR30404">
    <property type="entry name" value="N-ACETYLMURAMOYL-L-ALANINE AMIDASE"/>
    <property type="match status" value="1"/>
</dbReference>
<dbReference type="InterPro" id="IPR036365">
    <property type="entry name" value="PGBD-like_sf"/>
</dbReference>
<evidence type="ECO:0000313" key="3">
    <source>
        <dbReference type="EMBL" id="OFV69189.1"/>
    </source>
</evidence>
<accession>A0A1F2PCQ2</accession>
<dbReference type="PANTHER" id="PTHR30404:SF0">
    <property type="entry name" value="N-ACETYLMURAMOYL-L-ALANINE AMIDASE AMIC"/>
    <property type="match status" value="1"/>
</dbReference>
<dbReference type="Gene3D" id="1.10.101.10">
    <property type="entry name" value="PGBD-like superfamily/PGBD"/>
    <property type="match status" value="2"/>
</dbReference>
<dbReference type="EMBL" id="LKEU01000044">
    <property type="protein sequence ID" value="OFV69189.1"/>
    <property type="molecule type" value="Genomic_DNA"/>
</dbReference>
<dbReference type="SUPFAM" id="SSF53187">
    <property type="entry name" value="Zn-dependent exopeptidases"/>
    <property type="match status" value="1"/>
</dbReference>
<dbReference type="InterPro" id="IPR002477">
    <property type="entry name" value="Peptidoglycan-bd-like"/>
</dbReference>
<dbReference type="AlphaFoldDB" id="A0A1F2PCQ2"/>
<dbReference type="GO" id="GO:0008745">
    <property type="term" value="F:N-acetylmuramoyl-L-alanine amidase activity"/>
    <property type="evidence" value="ECO:0007669"/>
    <property type="project" value="UniProtKB-EC"/>
</dbReference>
<dbReference type="GO" id="GO:0009253">
    <property type="term" value="P:peptidoglycan catabolic process"/>
    <property type="evidence" value="ECO:0007669"/>
    <property type="project" value="InterPro"/>
</dbReference>
<dbReference type="Proteomes" id="UP000176244">
    <property type="component" value="Unassembled WGS sequence"/>
</dbReference>
<gene>
    <name evidence="3" type="primary">lytC</name>
    <name evidence="3" type="ORF">ACWI_33830</name>
</gene>
<feature type="domain" description="MurNAc-LAA" evidence="2">
    <location>
        <begin position="211"/>
        <end position="320"/>
    </location>
</feature>
<dbReference type="SMART" id="SM00646">
    <property type="entry name" value="Ami_3"/>
    <property type="match status" value="1"/>
</dbReference>
<name>A0A1F2PCQ2_9FIRM</name>
<dbReference type="InterPro" id="IPR036366">
    <property type="entry name" value="PGBDSf"/>
</dbReference>
<dbReference type="GO" id="GO:0030288">
    <property type="term" value="C:outer membrane-bounded periplasmic space"/>
    <property type="evidence" value="ECO:0007669"/>
    <property type="project" value="TreeGrafter"/>
</dbReference>
<dbReference type="RefSeq" id="WP_084633794.1">
    <property type="nucleotide sequence ID" value="NZ_LKEU01000044.1"/>
</dbReference>
<dbReference type="Pfam" id="PF01471">
    <property type="entry name" value="PG_binding_1"/>
    <property type="match status" value="2"/>
</dbReference>
<evidence type="ECO:0000259" key="2">
    <source>
        <dbReference type="SMART" id="SM00646"/>
    </source>
</evidence>
<dbReference type="OrthoDB" id="9772024at2"/>
<protein>
    <submittedName>
        <fullName evidence="3">N-acetylmuramoyl-L-alanine amidase LytC</fullName>
        <ecNumber evidence="3">3.5.1.28</ecNumber>
    </submittedName>
</protein>
<organism evidence="3 4">
    <name type="scientific">Acetobacterium wieringae</name>
    <dbReference type="NCBI Taxonomy" id="52694"/>
    <lineage>
        <taxon>Bacteria</taxon>
        <taxon>Bacillati</taxon>
        <taxon>Bacillota</taxon>
        <taxon>Clostridia</taxon>
        <taxon>Eubacteriales</taxon>
        <taxon>Eubacteriaceae</taxon>
        <taxon>Acetobacterium</taxon>
    </lineage>
</organism>
<dbReference type="SUPFAM" id="SSF47090">
    <property type="entry name" value="PGBD-like"/>
    <property type="match status" value="2"/>
</dbReference>
<dbReference type="Pfam" id="PF01520">
    <property type="entry name" value="Amidase_3"/>
    <property type="match status" value="1"/>
</dbReference>
<dbReference type="InterPro" id="IPR002508">
    <property type="entry name" value="MurNAc-LAA_cat"/>
</dbReference>
<proteinExistence type="predicted"/>
<dbReference type="STRING" id="52694.ACWI_33830"/>
<dbReference type="InterPro" id="IPR050695">
    <property type="entry name" value="N-acetylmuramoyl_amidase_3"/>
</dbReference>
<comment type="caution">
    <text evidence="3">The sequence shown here is derived from an EMBL/GenBank/DDBJ whole genome shotgun (WGS) entry which is preliminary data.</text>
</comment>